<dbReference type="EnsemblPlants" id="PNT63955">
    <property type="protein sequence ID" value="PNT63955"/>
    <property type="gene ID" value="BRADI_4g22707v3"/>
</dbReference>
<dbReference type="Proteomes" id="UP000008810">
    <property type="component" value="Chromosome 4"/>
</dbReference>
<reference evidence="3" key="3">
    <citation type="submission" date="2018-08" db="UniProtKB">
        <authorList>
            <consortium name="EnsemblPlants"/>
        </authorList>
    </citation>
    <scope>IDENTIFICATION</scope>
    <source>
        <strain evidence="3">cv. Bd21</strain>
    </source>
</reference>
<evidence type="ECO:0000313" key="4">
    <source>
        <dbReference type="Proteomes" id="UP000008810"/>
    </source>
</evidence>
<name>A0A2K2CPJ6_BRADI</name>
<protein>
    <submittedName>
        <fullName evidence="2 3">Uncharacterized protein</fullName>
    </submittedName>
</protein>
<dbReference type="InParanoid" id="A0A2K2CPJ6"/>
<gene>
    <name evidence="2" type="ORF">BRADI_4g22707v3</name>
</gene>
<sequence>MASRALGAGLSLAHHQIHRQVCRRCGPEGSRAPTCSRSPSSSAPSLPPPNLDERFPAGGRWRLTKRYWITGRERGCFRVLPDVRRSS</sequence>
<reference evidence="2 3" key="1">
    <citation type="journal article" date="2010" name="Nature">
        <title>Genome sequencing and analysis of the model grass Brachypodium distachyon.</title>
        <authorList>
            <consortium name="International Brachypodium Initiative"/>
        </authorList>
    </citation>
    <scope>NUCLEOTIDE SEQUENCE [LARGE SCALE GENOMIC DNA]</scope>
    <source>
        <strain evidence="2 3">Bd21</strain>
    </source>
</reference>
<evidence type="ECO:0000313" key="3">
    <source>
        <dbReference type="EnsemblPlants" id="PNT63955"/>
    </source>
</evidence>
<reference evidence="2" key="2">
    <citation type="submission" date="2017-06" db="EMBL/GenBank/DDBJ databases">
        <title>WGS assembly of Brachypodium distachyon.</title>
        <authorList>
            <consortium name="The International Brachypodium Initiative"/>
            <person name="Lucas S."/>
            <person name="Harmon-Smith M."/>
            <person name="Lail K."/>
            <person name="Tice H."/>
            <person name="Grimwood J."/>
            <person name="Bruce D."/>
            <person name="Barry K."/>
            <person name="Shu S."/>
            <person name="Lindquist E."/>
            <person name="Wang M."/>
            <person name="Pitluck S."/>
            <person name="Vogel J.P."/>
            <person name="Garvin D.F."/>
            <person name="Mockler T.C."/>
            <person name="Schmutz J."/>
            <person name="Rokhsar D."/>
            <person name="Bevan M.W."/>
        </authorList>
    </citation>
    <scope>NUCLEOTIDE SEQUENCE</scope>
    <source>
        <strain evidence="2">Bd21</strain>
    </source>
</reference>
<keyword evidence="4" id="KW-1185">Reference proteome</keyword>
<dbReference type="Gramene" id="PNT63955">
    <property type="protein sequence ID" value="PNT63955"/>
    <property type="gene ID" value="BRADI_4g22707v3"/>
</dbReference>
<dbReference type="EMBL" id="CM000883">
    <property type="protein sequence ID" value="PNT63955.1"/>
    <property type="molecule type" value="Genomic_DNA"/>
</dbReference>
<evidence type="ECO:0000256" key="1">
    <source>
        <dbReference type="SAM" id="MobiDB-lite"/>
    </source>
</evidence>
<organism evidence="2">
    <name type="scientific">Brachypodium distachyon</name>
    <name type="common">Purple false brome</name>
    <name type="synonym">Trachynia distachya</name>
    <dbReference type="NCBI Taxonomy" id="15368"/>
    <lineage>
        <taxon>Eukaryota</taxon>
        <taxon>Viridiplantae</taxon>
        <taxon>Streptophyta</taxon>
        <taxon>Embryophyta</taxon>
        <taxon>Tracheophyta</taxon>
        <taxon>Spermatophyta</taxon>
        <taxon>Magnoliopsida</taxon>
        <taxon>Liliopsida</taxon>
        <taxon>Poales</taxon>
        <taxon>Poaceae</taxon>
        <taxon>BOP clade</taxon>
        <taxon>Pooideae</taxon>
        <taxon>Stipodae</taxon>
        <taxon>Brachypodieae</taxon>
        <taxon>Brachypodium</taxon>
    </lineage>
</organism>
<proteinExistence type="predicted"/>
<feature type="compositionally biased region" description="Low complexity" evidence="1">
    <location>
        <begin position="30"/>
        <end position="44"/>
    </location>
</feature>
<accession>A0A2K2CPJ6</accession>
<evidence type="ECO:0000313" key="2">
    <source>
        <dbReference type="EMBL" id="PNT63955.1"/>
    </source>
</evidence>
<feature type="region of interest" description="Disordered" evidence="1">
    <location>
        <begin position="25"/>
        <end position="57"/>
    </location>
</feature>
<dbReference type="AlphaFoldDB" id="A0A2K2CPJ6"/>